<dbReference type="InterPro" id="IPR036249">
    <property type="entry name" value="Thioredoxin-like_sf"/>
</dbReference>
<evidence type="ECO:0000313" key="4">
    <source>
        <dbReference type="WBParaSite" id="PDA_v2.g18837.t1"/>
    </source>
</evidence>
<dbReference type="GO" id="GO:0005634">
    <property type="term" value="C:nucleus"/>
    <property type="evidence" value="ECO:0007669"/>
    <property type="project" value="TreeGrafter"/>
</dbReference>
<dbReference type="InterPro" id="IPR006577">
    <property type="entry name" value="UAS"/>
</dbReference>
<keyword evidence="3" id="KW-1185">Reference proteome</keyword>
<protein>
    <submittedName>
        <fullName evidence="4">UBX domain-containing protein</fullName>
    </submittedName>
</protein>
<accession>A0A914PKA4</accession>
<dbReference type="GO" id="GO:0043130">
    <property type="term" value="F:ubiquitin binding"/>
    <property type="evidence" value="ECO:0007669"/>
    <property type="project" value="TreeGrafter"/>
</dbReference>
<reference evidence="4" key="1">
    <citation type="submission" date="2022-11" db="UniProtKB">
        <authorList>
            <consortium name="WormBaseParasite"/>
        </authorList>
    </citation>
    <scope>IDENTIFICATION</scope>
</reference>
<dbReference type="Gene3D" id="3.40.30.10">
    <property type="entry name" value="Glutaredoxin"/>
    <property type="match status" value="1"/>
</dbReference>
<proteinExistence type="predicted"/>
<sequence>MDNNRGRVDDEHVIDDDEEEHNNDIDQNMMYDDEYDIDDDEVDNELDSTSDGFAEISVNNDRLPLVPSEYSTLDEALQNFVAVFESRYGPLHPFCYLSTLQESLTEAFDAPGRDVNERKPVAIYLHNDNSVACNIFAQQVMCSETISPLLKAQFITWGWDVTYPENRQRLLDWLELLNLNDVAQTIRHIRRENYPVLLVLIKDRGTVQPVTYASGHDSPDAVLEKLMNGLDMFLAVKNRALGEERARMEREDLRAKQVAELEESKAMDKAKQEERERAARQEREAVEALEREEKETLARQEKLKASLPSEPAPTDKDIITIRLRFPTGDQHIRRFRMDEPVKWLVVYSESLGFNMKTYRLFTSDVPKKDVATLDNNKSFRELKWPPREQITIDEK</sequence>
<organism evidence="3 4">
    <name type="scientific">Panagrolaimus davidi</name>
    <dbReference type="NCBI Taxonomy" id="227884"/>
    <lineage>
        <taxon>Eukaryota</taxon>
        <taxon>Metazoa</taxon>
        <taxon>Ecdysozoa</taxon>
        <taxon>Nematoda</taxon>
        <taxon>Chromadorea</taxon>
        <taxon>Rhabditida</taxon>
        <taxon>Tylenchina</taxon>
        <taxon>Panagrolaimomorpha</taxon>
        <taxon>Panagrolaimoidea</taxon>
        <taxon>Panagrolaimidae</taxon>
        <taxon>Panagrolaimus</taxon>
    </lineage>
</organism>
<dbReference type="SUPFAM" id="SSF54236">
    <property type="entry name" value="Ubiquitin-like"/>
    <property type="match status" value="1"/>
</dbReference>
<evidence type="ECO:0000256" key="1">
    <source>
        <dbReference type="SAM" id="MobiDB-lite"/>
    </source>
</evidence>
<feature type="domain" description="UBX" evidence="2">
    <location>
        <begin position="314"/>
        <end position="392"/>
    </location>
</feature>
<feature type="region of interest" description="Disordered" evidence="1">
    <location>
        <begin position="261"/>
        <end position="311"/>
    </location>
</feature>
<evidence type="ECO:0000313" key="3">
    <source>
        <dbReference type="Proteomes" id="UP000887578"/>
    </source>
</evidence>
<dbReference type="AlphaFoldDB" id="A0A914PKA4"/>
<dbReference type="SMART" id="SM00594">
    <property type="entry name" value="UAS"/>
    <property type="match status" value="1"/>
</dbReference>
<dbReference type="PROSITE" id="PS50033">
    <property type="entry name" value="UBX"/>
    <property type="match status" value="1"/>
</dbReference>
<dbReference type="Proteomes" id="UP000887578">
    <property type="component" value="Unplaced"/>
</dbReference>
<dbReference type="Pfam" id="PF21021">
    <property type="entry name" value="FAF1"/>
    <property type="match status" value="1"/>
</dbReference>
<dbReference type="InterPro" id="IPR001012">
    <property type="entry name" value="UBX_dom"/>
</dbReference>
<dbReference type="SUPFAM" id="SSF52833">
    <property type="entry name" value="Thioredoxin-like"/>
    <property type="match status" value="1"/>
</dbReference>
<dbReference type="InterPro" id="IPR049483">
    <property type="entry name" value="FAF1_2-like_UAS"/>
</dbReference>
<feature type="compositionally biased region" description="Acidic residues" evidence="1">
    <location>
        <begin position="12"/>
        <end position="21"/>
    </location>
</feature>
<feature type="compositionally biased region" description="Basic and acidic residues" evidence="1">
    <location>
        <begin position="261"/>
        <end position="304"/>
    </location>
</feature>
<feature type="compositionally biased region" description="Basic and acidic residues" evidence="1">
    <location>
        <begin position="1"/>
        <end position="11"/>
    </location>
</feature>
<evidence type="ECO:0000259" key="2">
    <source>
        <dbReference type="PROSITE" id="PS50033"/>
    </source>
</evidence>
<dbReference type="PANTHER" id="PTHR23322:SF96">
    <property type="entry name" value="FAS-ASSOCIATED FACTOR 1"/>
    <property type="match status" value="1"/>
</dbReference>
<dbReference type="InterPro" id="IPR029071">
    <property type="entry name" value="Ubiquitin-like_domsf"/>
</dbReference>
<dbReference type="Gene3D" id="3.10.20.90">
    <property type="entry name" value="Phosphatidylinositol 3-kinase Catalytic Subunit, Chain A, domain 1"/>
    <property type="match status" value="1"/>
</dbReference>
<dbReference type="PANTHER" id="PTHR23322">
    <property type="entry name" value="FAS-ASSOCIATED PROTEIN"/>
    <property type="match status" value="1"/>
</dbReference>
<name>A0A914PKA4_9BILA</name>
<dbReference type="WBParaSite" id="PDA_v2.g18837.t1">
    <property type="protein sequence ID" value="PDA_v2.g18837.t1"/>
    <property type="gene ID" value="PDA_v2.g18837"/>
</dbReference>
<dbReference type="GO" id="GO:0005783">
    <property type="term" value="C:endoplasmic reticulum"/>
    <property type="evidence" value="ECO:0007669"/>
    <property type="project" value="TreeGrafter"/>
</dbReference>
<dbReference type="GO" id="GO:0036503">
    <property type="term" value="P:ERAD pathway"/>
    <property type="evidence" value="ECO:0007669"/>
    <property type="project" value="TreeGrafter"/>
</dbReference>
<dbReference type="Pfam" id="PF00789">
    <property type="entry name" value="UBX"/>
    <property type="match status" value="1"/>
</dbReference>
<dbReference type="InterPro" id="IPR050730">
    <property type="entry name" value="UBX_domain-protein"/>
</dbReference>
<feature type="region of interest" description="Disordered" evidence="1">
    <location>
        <begin position="1"/>
        <end position="30"/>
    </location>
</feature>